<dbReference type="InterPro" id="IPR016181">
    <property type="entry name" value="Acyl_CoA_acyltransferase"/>
</dbReference>
<dbReference type="Proteomes" id="UP000004816">
    <property type="component" value="Unassembled WGS sequence"/>
</dbReference>
<evidence type="ECO:0000256" key="1">
    <source>
        <dbReference type="ARBA" id="ARBA00003818"/>
    </source>
</evidence>
<organism evidence="6 7">
    <name type="scientific">Segniliparus rugosus (strain ATCC BAA-974 / DSM 45345 / CCUG 50838 / CIP 108380 / JCM 13579 / CDC 945)</name>
    <dbReference type="NCBI Taxonomy" id="679197"/>
    <lineage>
        <taxon>Bacteria</taxon>
        <taxon>Bacillati</taxon>
        <taxon>Actinomycetota</taxon>
        <taxon>Actinomycetes</taxon>
        <taxon>Mycobacteriales</taxon>
        <taxon>Segniliparaceae</taxon>
        <taxon>Segniliparus</taxon>
    </lineage>
</organism>
<dbReference type="SUPFAM" id="SSF55729">
    <property type="entry name" value="Acyl-CoA N-acyltransferases (Nat)"/>
    <property type="match status" value="1"/>
</dbReference>
<evidence type="ECO:0000313" key="7">
    <source>
        <dbReference type="Proteomes" id="UP000004816"/>
    </source>
</evidence>
<dbReference type="EMBL" id="ACZI02000003">
    <property type="protein sequence ID" value="EFV14751.1"/>
    <property type="molecule type" value="Genomic_DNA"/>
</dbReference>
<accession>E5XLS3</accession>
<evidence type="ECO:0000256" key="2">
    <source>
        <dbReference type="ARBA" id="ARBA00005102"/>
    </source>
</evidence>
<comment type="caution">
    <text evidence="6">The sequence shown here is derived from an EMBL/GenBank/DDBJ whole genome shotgun (WGS) entry which is preliminary data.</text>
</comment>
<dbReference type="HOGENOM" id="CLU_039848_4_0_11"/>
<reference evidence="6 7" key="1">
    <citation type="journal article" date="2011" name="Stand. Genomic Sci.">
        <title>High quality draft genome sequence of Segniliparus rugosus CDC 945(T)= (ATCC BAA-974(T)).</title>
        <authorList>
            <person name="Earl A.M."/>
            <person name="Desjardins C.A."/>
            <person name="Fitzgerald M.G."/>
            <person name="Arachchi H.M."/>
            <person name="Zeng Q."/>
            <person name="Mehta T."/>
            <person name="Griggs A."/>
            <person name="Birren B.W."/>
            <person name="Toney N.C."/>
            <person name="Carr J."/>
            <person name="Posey J."/>
            <person name="Butler W.R."/>
        </authorList>
    </citation>
    <scope>NUCLEOTIDE SEQUENCE [LARGE SCALE GENOMIC DNA]</scope>
    <source>
        <strain evidence="7">ATCC BAA-974 / DSM 45345 / CCUG 50838 / CIP 108380 / JCM 13579 / CDC 945</strain>
    </source>
</reference>
<dbReference type="Gene3D" id="3.40.630.30">
    <property type="match status" value="1"/>
</dbReference>
<keyword evidence="7" id="KW-1185">Reference proteome</keyword>
<comment type="function">
    <text evidence="1">Acyltransferase required for the direct transfer of medium- to long-chain fatty acyl moieties from a carrier protein (MbtL) on to the epsilon-amino group of lysine residue in the mycobactin core.</text>
</comment>
<dbReference type="OrthoDB" id="9087497at2"/>
<dbReference type="PANTHER" id="PTHR31438">
    <property type="entry name" value="LYSINE N-ACYLTRANSFERASE C17G9.06C-RELATED"/>
    <property type="match status" value="1"/>
</dbReference>
<dbReference type="GO" id="GO:0016410">
    <property type="term" value="F:N-acyltransferase activity"/>
    <property type="evidence" value="ECO:0007669"/>
    <property type="project" value="TreeGrafter"/>
</dbReference>
<evidence type="ECO:0000256" key="4">
    <source>
        <dbReference type="ARBA" id="ARBA00031122"/>
    </source>
</evidence>
<dbReference type="UniPathway" id="UPA00011"/>
<dbReference type="RefSeq" id="WP_007467400.1">
    <property type="nucleotide sequence ID" value="NZ_KI391954.1"/>
</dbReference>
<feature type="domain" description="Acyltransferase MbtK/IucB-like conserved" evidence="5">
    <location>
        <begin position="41"/>
        <end position="89"/>
    </location>
</feature>
<sequence>MPPPRSETLVTLPRELVDLSEQVRQAPAPAAPKLPPPYSLRLVDPEGDDPELIAAWMARPHLAATWEQSWPAERWRADSRARLSGAYSRPYLLDYDMADAGRPEDGVRPVGYIEYYRVAKDECARCYPADPWDVGFHIATGETELIGRGIMSRWIGVMAAEVFAAEPYCRRLICDPDHRNAPMRRALEKCGWILLGEHQVRPERRIALYCLPRTPEDLPRLAEGD</sequence>
<gene>
    <name evidence="6" type="ORF">HMPREF9336_00442</name>
</gene>
<evidence type="ECO:0000313" key="6">
    <source>
        <dbReference type="EMBL" id="EFV14751.1"/>
    </source>
</evidence>
<protein>
    <recommendedName>
        <fullName evidence="3">Lysine N-acyltransferase MbtK</fullName>
    </recommendedName>
    <alternativeName>
        <fullName evidence="4">Mycobactin synthase protein K</fullName>
    </alternativeName>
</protein>
<dbReference type="AlphaFoldDB" id="E5XLS3"/>
<dbReference type="SMART" id="SM01006">
    <property type="entry name" value="AlcB"/>
    <property type="match status" value="1"/>
</dbReference>
<name>E5XLS3_SEGRC</name>
<dbReference type="GO" id="GO:0019290">
    <property type="term" value="P:siderophore biosynthetic process"/>
    <property type="evidence" value="ECO:0007669"/>
    <property type="project" value="InterPro"/>
</dbReference>
<dbReference type="STRING" id="679197.HMPREF9336_00442"/>
<evidence type="ECO:0000256" key="3">
    <source>
        <dbReference type="ARBA" id="ARBA00020586"/>
    </source>
</evidence>
<evidence type="ECO:0000259" key="5">
    <source>
        <dbReference type="SMART" id="SM01006"/>
    </source>
</evidence>
<comment type="pathway">
    <text evidence="2">Siderophore biosynthesis; mycobactin biosynthesis.</text>
</comment>
<dbReference type="PANTHER" id="PTHR31438:SF1">
    <property type="entry name" value="LYSINE N-ACYLTRANSFERASE C17G9.06C-RELATED"/>
    <property type="match status" value="1"/>
</dbReference>
<dbReference type="Pfam" id="PF13523">
    <property type="entry name" value="Acetyltransf_8"/>
    <property type="match status" value="1"/>
</dbReference>
<dbReference type="InterPro" id="IPR019432">
    <property type="entry name" value="Acyltransferase_MbtK/IucB-like"/>
</dbReference>
<proteinExistence type="predicted"/>
<dbReference type="eggNOG" id="COG1670">
    <property type="taxonomic scope" value="Bacteria"/>
</dbReference>